<reference evidence="2 3" key="1">
    <citation type="submission" date="2014-12" db="EMBL/GenBank/DDBJ databases">
        <title>Denitrispirillum autotrophicum gen. nov., sp. nov., Denitrifying, Facultatively Autotrophic Bacteria Isolated from Rice Paddy Soil.</title>
        <authorList>
            <person name="Ishii S."/>
            <person name="Ashida N."/>
            <person name="Ohno H."/>
            <person name="Otsuka S."/>
            <person name="Yokota A."/>
            <person name="Senoo K."/>
        </authorList>
    </citation>
    <scope>NUCLEOTIDE SEQUENCE [LARGE SCALE GENOMIC DNA]</scope>
    <source>
        <strain evidence="2 3">TSA66</strain>
    </source>
</reference>
<keyword evidence="1" id="KW-0812">Transmembrane</keyword>
<dbReference type="AlphaFoldDB" id="A0A0C2C0L3"/>
<keyword evidence="1" id="KW-1133">Transmembrane helix</keyword>
<dbReference type="STRING" id="709839.TSA66_19025"/>
<sequence>MLLLEGIFPFLFPRQWRETFNRITRFSDGQIRFLGLIALSCGILVLGFVELFS</sequence>
<comment type="caution">
    <text evidence="2">The sequence shown here is derived from an EMBL/GenBank/DDBJ whole genome shotgun (WGS) entry which is preliminary data.</text>
</comment>
<feature type="transmembrane region" description="Helical" evidence="1">
    <location>
        <begin position="31"/>
        <end position="52"/>
    </location>
</feature>
<dbReference type="Proteomes" id="UP000031572">
    <property type="component" value="Unassembled WGS sequence"/>
</dbReference>
<name>A0A0C2C0L3_9BURK</name>
<evidence type="ECO:0000256" key="1">
    <source>
        <dbReference type="SAM" id="Phobius"/>
    </source>
</evidence>
<evidence type="ECO:0000313" key="3">
    <source>
        <dbReference type="Proteomes" id="UP000031572"/>
    </source>
</evidence>
<evidence type="ECO:0000313" key="2">
    <source>
        <dbReference type="EMBL" id="KIF83851.1"/>
    </source>
</evidence>
<dbReference type="EMBL" id="JWJG01000028">
    <property type="protein sequence ID" value="KIF83851.1"/>
    <property type="molecule type" value="Genomic_DNA"/>
</dbReference>
<proteinExistence type="predicted"/>
<organism evidence="2 3">
    <name type="scientific">Noviherbaspirillum autotrophicum</name>
    <dbReference type="NCBI Taxonomy" id="709839"/>
    <lineage>
        <taxon>Bacteria</taxon>
        <taxon>Pseudomonadati</taxon>
        <taxon>Pseudomonadota</taxon>
        <taxon>Betaproteobacteria</taxon>
        <taxon>Burkholderiales</taxon>
        <taxon>Oxalobacteraceae</taxon>
        <taxon>Noviherbaspirillum</taxon>
    </lineage>
</organism>
<gene>
    <name evidence="2" type="ORF">TSA66_19025</name>
</gene>
<keyword evidence="3" id="KW-1185">Reference proteome</keyword>
<protein>
    <submittedName>
        <fullName evidence="2">Membrane protein</fullName>
    </submittedName>
</protein>
<keyword evidence="1" id="KW-0472">Membrane</keyword>
<dbReference type="InterPro" id="IPR019201">
    <property type="entry name" value="DUF2065"/>
</dbReference>
<dbReference type="Pfam" id="PF09838">
    <property type="entry name" value="DUF2065"/>
    <property type="match status" value="1"/>
</dbReference>
<accession>A0A0C2C0L3</accession>